<dbReference type="EMBL" id="JACRSX010000002">
    <property type="protein sequence ID" value="MBC8561440.1"/>
    <property type="molecule type" value="Genomic_DNA"/>
</dbReference>
<feature type="transmembrane region" description="Helical" evidence="1">
    <location>
        <begin position="21"/>
        <end position="40"/>
    </location>
</feature>
<keyword evidence="3" id="KW-1185">Reference proteome</keyword>
<gene>
    <name evidence="2" type="ORF">H8704_02130</name>
</gene>
<reference evidence="2 3" key="1">
    <citation type="submission" date="2020-08" db="EMBL/GenBank/DDBJ databases">
        <title>Genome public.</title>
        <authorList>
            <person name="Liu C."/>
            <person name="Sun Q."/>
        </authorList>
    </citation>
    <scope>NUCLEOTIDE SEQUENCE [LARGE SCALE GENOMIC DNA]</scope>
    <source>
        <strain evidence="2 3">NSJ-37</strain>
    </source>
</reference>
<accession>A0ABR7MZD3</accession>
<keyword evidence="1" id="KW-1133">Transmembrane helix</keyword>
<name>A0ABR7MZD3_9FIRM</name>
<evidence type="ECO:0000313" key="3">
    <source>
        <dbReference type="Proteomes" id="UP000606193"/>
    </source>
</evidence>
<feature type="transmembrane region" description="Helical" evidence="1">
    <location>
        <begin position="156"/>
        <end position="174"/>
    </location>
</feature>
<dbReference type="Proteomes" id="UP000606193">
    <property type="component" value="Unassembled WGS sequence"/>
</dbReference>
<feature type="transmembrane region" description="Helical" evidence="1">
    <location>
        <begin position="376"/>
        <end position="393"/>
    </location>
</feature>
<organism evidence="2 3">
    <name type="scientific">Jutongia huaianensis</name>
    <dbReference type="NCBI Taxonomy" id="2763668"/>
    <lineage>
        <taxon>Bacteria</taxon>
        <taxon>Bacillati</taxon>
        <taxon>Bacillota</taxon>
        <taxon>Clostridia</taxon>
        <taxon>Lachnospirales</taxon>
        <taxon>Lachnospiraceae</taxon>
        <taxon>Jutongia</taxon>
    </lineage>
</organism>
<evidence type="ECO:0000256" key="1">
    <source>
        <dbReference type="SAM" id="Phobius"/>
    </source>
</evidence>
<keyword evidence="1" id="KW-0812">Transmembrane</keyword>
<evidence type="ECO:0008006" key="4">
    <source>
        <dbReference type="Google" id="ProtNLM"/>
    </source>
</evidence>
<evidence type="ECO:0000313" key="2">
    <source>
        <dbReference type="EMBL" id="MBC8561440.1"/>
    </source>
</evidence>
<comment type="caution">
    <text evidence="2">The sequence shown here is derived from an EMBL/GenBank/DDBJ whole genome shotgun (WGS) entry which is preliminary data.</text>
</comment>
<feature type="transmembrane region" description="Helical" evidence="1">
    <location>
        <begin position="72"/>
        <end position="92"/>
    </location>
</feature>
<feature type="transmembrane region" description="Helical" evidence="1">
    <location>
        <begin position="113"/>
        <end position="136"/>
    </location>
</feature>
<feature type="transmembrane region" description="Helical" evidence="1">
    <location>
        <begin position="344"/>
        <end position="364"/>
    </location>
</feature>
<feature type="transmembrane region" description="Helical" evidence="1">
    <location>
        <begin position="270"/>
        <end position="289"/>
    </location>
</feature>
<dbReference type="RefSeq" id="WP_118678681.1">
    <property type="nucleotide sequence ID" value="NZ_JACRSX010000002.1"/>
</dbReference>
<protein>
    <recommendedName>
        <fullName evidence="4">ABC transporter</fullName>
    </recommendedName>
</protein>
<feature type="transmembrane region" description="Helical" evidence="1">
    <location>
        <begin position="310"/>
        <end position="332"/>
    </location>
</feature>
<keyword evidence="1" id="KW-0472">Membrane</keyword>
<feature type="transmembrane region" description="Helical" evidence="1">
    <location>
        <begin position="181"/>
        <end position="201"/>
    </location>
</feature>
<sequence length="649" mass="73681">MKSKTSFFNKMIFRKDITRFWPLWTLQLVIGFFGVIIPALSQMSYINNLQTHSAKTQYKIDDLIGYIQNSCLSPYIMVICIVIAASVFLYLTRERETYTMHSFPMKRVHIFTSHYLAGMVMLIVPALIIQVCLMLIGVTNGVGVILPYAGIYMLEWILQVFFYYNLACAVVMVTGNAFMSFVIYGVLNCLVAGVAMLYSMLAEIFVYGNQGFDLYDIVENPLIRRLTPVVFFMIHTLRGEARGAWAYTMGDGNHVVMNYDQVLPEIGKTAFYLIPAALLLAIAIGLYRIRQLESAGDIIAFSWGRPVFRIVFVFCSSLLFAAGVYAIGFGNIINDNAYGTKFNIVLGLVIAGTILFYFIANMILDKSFFIWKKTSYWRMGLFVVFMIFGMIGVRNGQLGSGLPAFDKVQQVGVSLEYNGENSYETPTFYMTNPQAFHQAYELNQDILKYGRNIRESSDGNQNAIRIRYTLAGGKERTLYYQVEASGEGKKMMNRMKQFIRKQPDMCELLYGKGYETKLQKAMYVSGMSVEWVKDGDEMVSKWLSEEEGYPLLEDNTDDQELRNELYQAVIRDIQDGNCDLFYQEQANSFIVSLTDDGGETRYQEVQITEKCTNTLKVIEKLGLVKQSGRKWETLHGILGETSSGVPSGQ</sequence>
<proteinExistence type="predicted"/>